<dbReference type="GO" id="GO:0006355">
    <property type="term" value="P:regulation of DNA-templated transcription"/>
    <property type="evidence" value="ECO:0007669"/>
    <property type="project" value="InterPro"/>
</dbReference>
<evidence type="ECO:0000256" key="4">
    <source>
        <dbReference type="ARBA" id="ARBA00023125"/>
    </source>
</evidence>
<dbReference type="Gene3D" id="1.10.10.10">
    <property type="entry name" value="Winged helix-like DNA-binding domain superfamily/Winged helix DNA-binding domain"/>
    <property type="match status" value="1"/>
</dbReference>
<evidence type="ECO:0000256" key="3">
    <source>
        <dbReference type="ARBA" id="ARBA00023015"/>
    </source>
</evidence>
<dbReference type="InterPro" id="IPR016032">
    <property type="entry name" value="Sig_transdc_resp-reg_C-effctor"/>
</dbReference>
<evidence type="ECO:0000256" key="6">
    <source>
        <dbReference type="PROSITE-ProRule" id="PRU00169"/>
    </source>
</evidence>
<dbReference type="AlphaFoldDB" id="A0AA37QGS4"/>
<dbReference type="GO" id="GO:0005829">
    <property type="term" value="C:cytosol"/>
    <property type="evidence" value="ECO:0007669"/>
    <property type="project" value="TreeGrafter"/>
</dbReference>
<dbReference type="EMBL" id="BRXS01000003">
    <property type="protein sequence ID" value="GLC25508.1"/>
    <property type="molecule type" value="Genomic_DNA"/>
</dbReference>
<dbReference type="GO" id="GO:0000976">
    <property type="term" value="F:transcription cis-regulatory region binding"/>
    <property type="evidence" value="ECO:0007669"/>
    <property type="project" value="TreeGrafter"/>
</dbReference>
<evidence type="ECO:0000313" key="11">
    <source>
        <dbReference type="Proteomes" id="UP001161325"/>
    </source>
</evidence>
<sequence>MSAATSSSANGAGARRILVVEDNTVLAEGLRHNLAFEGYAVRVAGGAQAGLAALQAEAADLVILDLMLPDGDGFHVLRTLRGAGDATPVLVLTALGDEADKVRGLRLGADDYVTKPFGLLELLARVDALLRRAARPAPPRERFGAVEVCPATHEVTRAGAPIALRPKEYELLVALLRHDGAVVTRDELLREVWRYDASVTSRTVDTHVLELRRKLEDDPANPRHLLTVRKTGYRLQR</sequence>
<proteinExistence type="predicted"/>
<dbReference type="InterPro" id="IPR036388">
    <property type="entry name" value="WH-like_DNA-bd_sf"/>
</dbReference>
<evidence type="ECO:0000256" key="5">
    <source>
        <dbReference type="ARBA" id="ARBA00023163"/>
    </source>
</evidence>
<dbReference type="PROSITE" id="PS50110">
    <property type="entry name" value="RESPONSE_REGULATORY"/>
    <property type="match status" value="1"/>
</dbReference>
<dbReference type="InterPro" id="IPR001867">
    <property type="entry name" value="OmpR/PhoB-type_DNA-bd"/>
</dbReference>
<dbReference type="InterPro" id="IPR011006">
    <property type="entry name" value="CheY-like_superfamily"/>
</dbReference>
<dbReference type="CDD" id="cd00383">
    <property type="entry name" value="trans_reg_C"/>
    <property type="match status" value="1"/>
</dbReference>
<keyword evidence="4 7" id="KW-0238">DNA-binding</keyword>
<evidence type="ECO:0000259" key="8">
    <source>
        <dbReference type="PROSITE" id="PS50110"/>
    </source>
</evidence>
<dbReference type="PANTHER" id="PTHR48111">
    <property type="entry name" value="REGULATOR OF RPOS"/>
    <property type="match status" value="1"/>
</dbReference>
<dbReference type="GO" id="GO:0032993">
    <property type="term" value="C:protein-DNA complex"/>
    <property type="evidence" value="ECO:0007669"/>
    <property type="project" value="TreeGrafter"/>
</dbReference>
<dbReference type="RefSeq" id="WP_284349964.1">
    <property type="nucleotide sequence ID" value="NZ_BRXS01000003.1"/>
</dbReference>
<keyword evidence="5" id="KW-0804">Transcription</keyword>
<keyword evidence="3" id="KW-0805">Transcription regulation</keyword>
<evidence type="ECO:0000259" key="9">
    <source>
        <dbReference type="PROSITE" id="PS51755"/>
    </source>
</evidence>
<organism evidence="10 11">
    <name type="scientific">Roseisolibacter agri</name>
    <dbReference type="NCBI Taxonomy" id="2014610"/>
    <lineage>
        <taxon>Bacteria</taxon>
        <taxon>Pseudomonadati</taxon>
        <taxon>Gemmatimonadota</taxon>
        <taxon>Gemmatimonadia</taxon>
        <taxon>Gemmatimonadales</taxon>
        <taxon>Gemmatimonadaceae</taxon>
        <taxon>Roseisolibacter</taxon>
    </lineage>
</organism>
<evidence type="ECO:0000256" key="7">
    <source>
        <dbReference type="PROSITE-ProRule" id="PRU01091"/>
    </source>
</evidence>
<keyword evidence="2" id="KW-0902">Two-component regulatory system</keyword>
<accession>A0AA37QGS4</accession>
<reference evidence="10" key="1">
    <citation type="submission" date="2022-08" db="EMBL/GenBank/DDBJ databases">
        <title>Draft genome sequencing of Roseisolibacter agri AW1220.</title>
        <authorList>
            <person name="Tobiishi Y."/>
            <person name="Tonouchi A."/>
        </authorList>
    </citation>
    <scope>NUCLEOTIDE SEQUENCE</scope>
    <source>
        <strain evidence="10">AW1220</strain>
    </source>
</reference>
<dbReference type="Pfam" id="PF00072">
    <property type="entry name" value="Response_reg"/>
    <property type="match status" value="1"/>
</dbReference>
<dbReference type="InterPro" id="IPR039420">
    <property type="entry name" value="WalR-like"/>
</dbReference>
<evidence type="ECO:0000256" key="1">
    <source>
        <dbReference type="ARBA" id="ARBA00022553"/>
    </source>
</evidence>
<dbReference type="SMART" id="SM00862">
    <property type="entry name" value="Trans_reg_C"/>
    <property type="match status" value="1"/>
</dbReference>
<comment type="caution">
    <text evidence="10">The sequence shown here is derived from an EMBL/GenBank/DDBJ whole genome shotgun (WGS) entry which is preliminary data.</text>
</comment>
<dbReference type="SMART" id="SM00448">
    <property type="entry name" value="REC"/>
    <property type="match status" value="1"/>
</dbReference>
<feature type="modified residue" description="4-aspartylphosphate" evidence="6">
    <location>
        <position position="65"/>
    </location>
</feature>
<protein>
    <submittedName>
        <fullName evidence="10">DNA-binding response regulator</fullName>
    </submittedName>
</protein>
<keyword evidence="11" id="KW-1185">Reference proteome</keyword>
<evidence type="ECO:0000313" key="10">
    <source>
        <dbReference type="EMBL" id="GLC25508.1"/>
    </source>
</evidence>
<dbReference type="GO" id="GO:0000156">
    <property type="term" value="F:phosphorelay response regulator activity"/>
    <property type="evidence" value="ECO:0007669"/>
    <property type="project" value="TreeGrafter"/>
</dbReference>
<dbReference type="SUPFAM" id="SSF52172">
    <property type="entry name" value="CheY-like"/>
    <property type="match status" value="1"/>
</dbReference>
<name>A0AA37QGS4_9BACT</name>
<evidence type="ECO:0000256" key="2">
    <source>
        <dbReference type="ARBA" id="ARBA00023012"/>
    </source>
</evidence>
<dbReference type="CDD" id="cd17574">
    <property type="entry name" value="REC_OmpR"/>
    <property type="match status" value="1"/>
</dbReference>
<dbReference type="Proteomes" id="UP001161325">
    <property type="component" value="Unassembled WGS sequence"/>
</dbReference>
<dbReference type="Gene3D" id="6.10.250.690">
    <property type="match status" value="1"/>
</dbReference>
<dbReference type="PANTHER" id="PTHR48111:SF1">
    <property type="entry name" value="TWO-COMPONENT RESPONSE REGULATOR ORR33"/>
    <property type="match status" value="1"/>
</dbReference>
<gene>
    <name evidence="10" type="ORF">rosag_20210</name>
</gene>
<dbReference type="Gene3D" id="3.40.50.2300">
    <property type="match status" value="1"/>
</dbReference>
<dbReference type="SUPFAM" id="SSF46894">
    <property type="entry name" value="C-terminal effector domain of the bipartite response regulators"/>
    <property type="match status" value="1"/>
</dbReference>
<feature type="DNA-binding region" description="OmpR/PhoB-type" evidence="7">
    <location>
        <begin position="138"/>
        <end position="237"/>
    </location>
</feature>
<dbReference type="InterPro" id="IPR001789">
    <property type="entry name" value="Sig_transdc_resp-reg_receiver"/>
</dbReference>
<dbReference type="PROSITE" id="PS51755">
    <property type="entry name" value="OMPR_PHOB"/>
    <property type="match status" value="1"/>
</dbReference>
<feature type="domain" description="Response regulatory" evidence="8">
    <location>
        <begin position="16"/>
        <end position="130"/>
    </location>
</feature>
<keyword evidence="1 6" id="KW-0597">Phosphoprotein</keyword>
<feature type="domain" description="OmpR/PhoB-type" evidence="9">
    <location>
        <begin position="138"/>
        <end position="237"/>
    </location>
</feature>
<dbReference type="Pfam" id="PF00486">
    <property type="entry name" value="Trans_reg_C"/>
    <property type="match status" value="1"/>
</dbReference>